<sequence>MTTNIQDWAGQVEYGTLMPPSALKPLRGLGLGMSKSLIARTHIDLVRLEPAQQQYHFSLPKFFSTRSKDSCFTERTPLLKVSSEENGLRCMAVHNTDFTTDYDSWENSSAEFEQGFQPGSEMTSLSRSASSSEKCEILDSFHVKFNLSKMRYVSTLCFAVNISANIKG</sequence>
<gene>
    <name evidence="1" type="ORF">K3G42_025011</name>
</gene>
<evidence type="ECO:0000313" key="1">
    <source>
        <dbReference type="EMBL" id="KAH8005214.1"/>
    </source>
</evidence>
<reference evidence="1" key="1">
    <citation type="submission" date="2021-08" db="EMBL/GenBank/DDBJ databases">
        <title>The first chromosome-level gecko genome reveals the dynamic sex chromosomes of Neotropical dwarf geckos (Sphaerodactylidae: Sphaerodactylus).</title>
        <authorList>
            <person name="Pinto B.J."/>
            <person name="Keating S.E."/>
            <person name="Gamble T."/>
        </authorList>
    </citation>
    <scope>NUCLEOTIDE SEQUENCE</scope>
    <source>
        <strain evidence="1">TG3544</strain>
    </source>
</reference>
<evidence type="ECO:0000313" key="2">
    <source>
        <dbReference type="Proteomes" id="UP000827872"/>
    </source>
</evidence>
<protein>
    <submittedName>
        <fullName evidence="1">Uncharacterized protein</fullName>
    </submittedName>
</protein>
<name>A0ACB8FJI0_9SAUR</name>
<accession>A0ACB8FJI0</accession>
<comment type="caution">
    <text evidence="1">The sequence shown here is derived from an EMBL/GenBank/DDBJ whole genome shotgun (WGS) entry which is preliminary data.</text>
</comment>
<dbReference type="EMBL" id="CM037617">
    <property type="protein sequence ID" value="KAH8005214.1"/>
    <property type="molecule type" value="Genomic_DNA"/>
</dbReference>
<organism evidence="1 2">
    <name type="scientific">Sphaerodactylus townsendi</name>
    <dbReference type="NCBI Taxonomy" id="933632"/>
    <lineage>
        <taxon>Eukaryota</taxon>
        <taxon>Metazoa</taxon>
        <taxon>Chordata</taxon>
        <taxon>Craniata</taxon>
        <taxon>Vertebrata</taxon>
        <taxon>Euteleostomi</taxon>
        <taxon>Lepidosauria</taxon>
        <taxon>Squamata</taxon>
        <taxon>Bifurcata</taxon>
        <taxon>Gekkota</taxon>
        <taxon>Sphaerodactylidae</taxon>
        <taxon>Sphaerodactylus</taxon>
    </lineage>
</organism>
<keyword evidence="2" id="KW-1185">Reference proteome</keyword>
<proteinExistence type="predicted"/>
<dbReference type="Proteomes" id="UP000827872">
    <property type="component" value="Linkage Group LG04"/>
</dbReference>